<sequence length="250" mass="29162">IQCRGITRKGRKCKKSVKNFGLDGRVVYCKYHGRQKVRPELEGASILLFNHTRSECFAEWIPKYLRGETRKRLQQEMIKPSSRSDSPGYIYVLELAPDDTNFVKFKVGRSNDVGRRLREWRRQCPSTIPVLKGFFPGDLSEDGFSSMAKLTMPGPSGPLCHRLERLIHIELTDLVSNPAYLDQSWPQVDRPRVLDVVNSQRASAPCLDCGHCHQEIFRLRRWRNDKREGMEWNLIIIPLLERWGKYVEQY</sequence>
<evidence type="ECO:0000313" key="2">
    <source>
        <dbReference type="EMBL" id="KAF9534088.1"/>
    </source>
</evidence>
<dbReference type="OrthoDB" id="2417614at2759"/>
<feature type="non-terminal residue" evidence="2">
    <location>
        <position position="250"/>
    </location>
</feature>
<dbReference type="Proteomes" id="UP000807306">
    <property type="component" value="Unassembled WGS sequence"/>
</dbReference>
<dbReference type="InterPro" id="IPR018306">
    <property type="entry name" value="Phage_T5_Orf172_DNA-bd"/>
</dbReference>
<comment type="caution">
    <text evidence="2">The sequence shown here is derived from an EMBL/GenBank/DDBJ whole genome shotgun (WGS) entry which is preliminary data.</text>
</comment>
<dbReference type="EMBL" id="MU157827">
    <property type="protein sequence ID" value="KAF9534088.1"/>
    <property type="molecule type" value="Genomic_DNA"/>
</dbReference>
<dbReference type="PANTHER" id="PTHR28094">
    <property type="entry name" value="MEIOTICALLY UP-REGULATED GENE 113 PROTEIN"/>
    <property type="match status" value="1"/>
</dbReference>
<dbReference type="PANTHER" id="PTHR28094:SF1">
    <property type="entry name" value="MEIOTICALLY UP-REGULATED GENE 113 PROTEIN"/>
    <property type="match status" value="1"/>
</dbReference>
<gene>
    <name evidence="2" type="ORF">CPB83DRAFT_748294</name>
</gene>
<proteinExistence type="predicted"/>
<name>A0A9P6ESL0_9AGAR</name>
<feature type="domain" description="Bacteriophage T5 Orf172 DNA-binding" evidence="1">
    <location>
        <begin position="88"/>
        <end position="197"/>
    </location>
</feature>
<protein>
    <recommendedName>
        <fullName evidence="1">Bacteriophage T5 Orf172 DNA-binding domain-containing protein</fullName>
    </recommendedName>
</protein>
<dbReference type="Pfam" id="PF10544">
    <property type="entry name" value="T5orf172"/>
    <property type="match status" value="1"/>
</dbReference>
<keyword evidence="3" id="KW-1185">Reference proteome</keyword>
<dbReference type="AlphaFoldDB" id="A0A9P6ESL0"/>
<evidence type="ECO:0000259" key="1">
    <source>
        <dbReference type="Pfam" id="PF10544"/>
    </source>
</evidence>
<evidence type="ECO:0000313" key="3">
    <source>
        <dbReference type="Proteomes" id="UP000807306"/>
    </source>
</evidence>
<dbReference type="InterPro" id="IPR053006">
    <property type="entry name" value="Meiosis_regulatory"/>
</dbReference>
<organism evidence="2 3">
    <name type="scientific">Crepidotus variabilis</name>
    <dbReference type="NCBI Taxonomy" id="179855"/>
    <lineage>
        <taxon>Eukaryota</taxon>
        <taxon>Fungi</taxon>
        <taxon>Dikarya</taxon>
        <taxon>Basidiomycota</taxon>
        <taxon>Agaricomycotina</taxon>
        <taxon>Agaricomycetes</taxon>
        <taxon>Agaricomycetidae</taxon>
        <taxon>Agaricales</taxon>
        <taxon>Agaricineae</taxon>
        <taxon>Crepidotaceae</taxon>
        <taxon>Crepidotus</taxon>
    </lineage>
</organism>
<feature type="non-terminal residue" evidence="2">
    <location>
        <position position="1"/>
    </location>
</feature>
<accession>A0A9P6ESL0</accession>
<reference evidence="2" key="1">
    <citation type="submission" date="2020-11" db="EMBL/GenBank/DDBJ databases">
        <authorList>
            <consortium name="DOE Joint Genome Institute"/>
            <person name="Ahrendt S."/>
            <person name="Riley R."/>
            <person name="Andreopoulos W."/>
            <person name="Labutti K."/>
            <person name="Pangilinan J."/>
            <person name="Ruiz-Duenas F.J."/>
            <person name="Barrasa J.M."/>
            <person name="Sanchez-Garcia M."/>
            <person name="Camarero S."/>
            <person name="Miyauchi S."/>
            <person name="Serrano A."/>
            <person name="Linde D."/>
            <person name="Babiker R."/>
            <person name="Drula E."/>
            <person name="Ayuso-Fernandez I."/>
            <person name="Pacheco R."/>
            <person name="Padilla G."/>
            <person name="Ferreira P."/>
            <person name="Barriuso J."/>
            <person name="Kellner H."/>
            <person name="Castanera R."/>
            <person name="Alfaro M."/>
            <person name="Ramirez L."/>
            <person name="Pisabarro A.G."/>
            <person name="Kuo A."/>
            <person name="Tritt A."/>
            <person name="Lipzen A."/>
            <person name="He G."/>
            <person name="Yan M."/>
            <person name="Ng V."/>
            <person name="Cullen D."/>
            <person name="Martin F."/>
            <person name="Rosso M.-N."/>
            <person name="Henrissat B."/>
            <person name="Hibbett D."/>
            <person name="Martinez A.T."/>
            <person name="Grigoriev I.V."/>
        </authorList>
    </citation>
    <scope>NUCLEOTIDE SEQUENCE</scope>
    <source>
        <strain evidence="2">CBS 506.95</strain>
    </source>
</reference>